<dbReference type="GO" id="GO:0006355">
    <property type="term" value="P:regulation of DNA-templated transcription"/>
    <property type="evidence" value="ECO:0007669"/>
    <property type="project" value="InterPro"/>
</dbReference>
<dbReference type="SMART" id="SM00028">
    <property type="entry name" value="TPR"/>
    <property type="match status" value="7"/>
</dbReference>
<dbReference type="Pfam" id="PF13424">
    <property type="entry name" value="TPR_12"/>
    <property type="match status" value="2"/>
</dbReference>
<reference evidence="5 6" key="1">
    <citation type="submission" date="2019-09" db="EMBL/GenBank/DDBJ databases">
        <title>Wenzhouxiangella sp. Genome sequencing and assembly.</title>
        <authorList>
            <person name="Zhang R."/>
        </authorList>
    </citation>
    <scope>NUCLEOTIDE SEQUENCE [LARGE SCALE GENOMIC DNA]</scope>
    <source>
        <strain evidence="5 6">W260</strain>
    </source>
</reference>
<dbReference type="InterPro" id="IPR019734">
    <property type="entry name" value="TPR_rpt"/>
</dbReference>
<gene>
    <name evidence="5" type="ORF">F3N42_04095</name>
</gene>
<dbReference type="AlphaFoldDB" id="A0A5N0THC5"/>
<dbReference type="PANTHER" id="PTHR47691:SF3">
    <property type="entry name" value="HTH-TYPE TRANSCRIPTIONAL REGULATOR RV0890C-RELATED"/>
    <property type="match status" value="1"/>
</dbReference>
<sequence>MGEQRLAFADCIIDPGTRELRRDGRVMALQSRVFDLLYYLASHRDRVVGKDELMDAVWPGRVITETALTRAVMKARKAIGDDATEQAMIGTVHGHGYRFVADVAELTTGEPTESTTSTTAHASTAAGSTRSGFRFLLPLALLAAVALAIAFWAPWQTPPPDDEIRLAVLPLAVPEDDPDMAWVRLGLMGYVSGQLDESGGIVSVNEADVLKLAEVENWTGALDEAAMAPLLASLGRLQGMTHAVALALEPSGTGWRLNYLLVSSGRTFQRGTMVGSEPMALARGAVQAIHGELLGRSRMGQESPLVSDDAFHNEAHARGLGLAMEGRCAEAERYFRMIIEADPDLFAPRYELASCLRVLGQSEEAEPLLKALESEQRAADAPAHLARVLRVKGVLYEQQGRLTEAETALQESLALAAELDDHTLAGNDLVSLAIVAQDRNDWDEAAALLDRAVVAYTRDGRKIMPGYIYSARANLAMDQGRLAEADEHLAEAVSAFREAGDRRNEAMMLNNLGFLRRNQGRLEEAETLHRESLAIREAIGDRVGVGRIYGMLAVLNNTRGDAESALEVATRAREISSETGDRLFEATALAHIGDAQRTLGDTAAARAAYVQAREILLDIDDGMRAGQVALRLAWIDLDEGHPDAALAAAESTLVTARQNDLSQLELDAMELVADVRLAQGARDVAIQAYEDTLLRAREAGWSGKANALAAKLADLYLDNGDTDQAAPLVGALASGEDSLQSLRVQARYAIMTDDPDIARSLYQRARSQAGKAWTTAAETEWQAQVNSIPR</sequence>
<feature type="transmembrane region" description="Helical" evidence="3">
    <location>
        <begin position="135"/>
        <end position="155"/>
    </location>
</feature>
<dbReference type="InterPro" id="IPR016032">
    <property type="entry name" value="Sig_transdc_resp-reg_C-effctor"/>
</dbReference>
<feature type="DNA-binding region" description="OmpR/PhoB-type" evidence="2">
    <location>
        <begin position="3"/>
        <end position="101"/>
    </location>
</feature>
<keyword evidence="3" id="KW-0472">Membrane</keyword>
<dbReference type="Proteomes" id="UP000325372">
    <property type="component" value="Unassembled WGS sequence"/>
</dbReference>
<dbReference type="InterPro" id="IPR001867">
    <property type="entry name" value="OmpR/PhoB-type_DNA-bd"/>
</dbReference>
<name>A0A5N0THC5_9GAMM</name>
<dbReference type="PROSITE" id="PS51755">
    <property type="entry name" value="OMPR_PHOB"/>
    <property type="match status" value="1"/>
</dbReference>
<feature type="domain" description="OmpR/PhoB-type" evidence="4">
    <location>
        <begin position="3"/>
        <end position="101"/>
    </location>
</feature>
<dbReference type="CDD" id="cd00383">
    <property type="entry name" value="trans_reg_C"/>
    <property type="match status" value="1"/>
</dbReference>
<comment type="caution">
    <text evidence="5">The sequence shown here is derived from an EMBL/GenBank/DDBJ whole genome shotgun (WGS) entry which is preliminary data.</text>
</comment>
<evidence type="ECO:0000256" key="2">
    <source>
        <dbReference type="PROSITE-ProRule" id="PRU01091"/>
    </source>
</evidence>
<evidence type="ECO:0000259" key="4">
    <source>
        <dbReference type="PROSITE" id="PS51755"/>
    </source>
</evidence>
<keyword evidence="3" id="KW-0812">Transmembrane</keyword>
<dbReference type="Pfam" id="PF00486">
    <property type="entry name" value="Trans_reg_C"/>
    <property type="match status" value="1"/>
</dbReference>
<dbReference type="GO" id="GO:0000160">
    <property type="term" value="P:phosphorelay signal transduction system"/>
    <property type="evidence" value="ECO:0007669"/>
    <property type="project" value="InterPro"/>
</dbReference>
<dbReference type="InterPro" id="IPR011990">
    <property type="entry name" value="TPR-like_helical_dom_sf"/>
</dbReference>
<keyword evidence="1 2" id="KW-0238">DNA-binding</keyword>
<dbReference type="SUPFAM" id="SSF48452">
    <property type="entry name" value="TPR-like"/>
    <property type="match status" value="3"/>
</dbReference>
<dbReference type="PANTHER" id="PTHR47691">
    <property type="entry name" value="REGULATOR-RELATED"/>
    <property type="match status" value="1"/>
</dbReference>
<dbReference type="GO" id="GO:0003677">
    <property type="term" value="F:DNA binding"/>
    <property type="evidence" value="ECO:0007669"/>
    <property type="project" value="UniProtKB-UniRule"/>
</dbReference>
<dbReference type="Gene3D" id="1.25.40.10">
    <property type="entry name" value="Tetratricopeptide repeat domain"/>
    <property type="match status" value="2"/>
</dbReference>
<evidence type="ECO:0000313" key="5">
    <source>
        <dbReference type="EMBL" id="KAA9133537.1"/>
    </source>
</evidence>
<evidence type="ECO:0000313" key="6">
    <source>
        <dbReference type="Proteomes" id="UP000325372"/>
    </source>
</evidence>
<dbReference type="RefSeq" id="WP_150863098.1">
    <property type="nucleotide sequence ID" value="NZ_VYXP01000002.1"/>
</dbReference>
<proteinExistence type="predicted"/>
<protein>
    <submittedName>
        <fullName evidence="5">Tetratricopeptide repeat protein</fullName>
    </submittedName>
</protein>
<dbReference type="InterPro" id="IPR036388">
    <property type="entry name" value="WH-like_DNA-bd_sf"/>
</dbReference>
<evidence type="ECO:0000256" key="1">
    <source>
        <dbReference type="ARBA" id="ARBA00023125"/>
    </source>
</evidence>
<dbReference type="EMBL" id="VYXP01000002">
    <property type="protein sequence ID" value="KAA9133537.1"/>
    <property type="molecule type" value="Genomic_DNA"/>
</dbReference>
<keyword evidence="3" id="KW-1133">Transmembrane helix</keyword>
<keyword evidence="6" id="KW-1185">Reference proteome</keyword>
<dbReference type="Gene3D" id="1.10.10.10">
    <property type="entry name" value="Winged helix-like DNA-binding domain superfamily/Winged helix DNA-binding domain"/>
    <property type="match status" value="1"/>
</dbReference>
<organism evidence="5 6">
    <name type="scientific">Marinihelvus fidelis</name>
    <dbReference type="NCBI Taxonomy" id="2613842"/>
    <lineage>
        <taxon>Bacteria</taxon>
        <taxon>Pseudomonadati</taxon>
        <taxon>Pseudomonadota</taxon>
        <taxon>Gammaproteobacteria</taxon>
        <taxon>Chromatiales</taxon>
        <taxon>Wenzhouxiangellaceae</taxon>
        <taxon>Marinihelvus</taxon>
    </lineage>
</organism>
<dbReference type="SMART" id="SM00862">
    <property type="entry name" value="Trans_reg_C"/>
    <property type="match status" value="1"/>
</dbReference>
<evidence type="ECO:0000256" key="3">
    <source>
        <dbReference type="SAM" id="Phobius"/>
    </source>
</evidence>
<dbReference type="SUPFAM" id="SSF46894">
    <property type="entry name" value="C-terminal effector domain of the bipartite response regulators"/>
    <property type="match status" value="1"/>
</dbReference>
<accession>A0A5N0THC5</accession>